<accession>A0ACB0IGG0</accession>
<evidence type="ECO:0000313" key="1">
    <source>
        <dbReference type="EMBL" id="CAJ2631207.1"/>
    </source>
</evidence>
<protein>
    <submittedName>
        <fullName evidence="1">Uncharacterized protein</fullName>
    </submittedName>
</protein>
<organism evidence="1 2">
    <name type="scientific">Trifolium pratense</name>
    <name type="common">Red clover</name>
    <dbReference type="NCBI Taxonomy" id="57577"/>
    <lineage>
        <taxon>Eukaryota</taxon>
        <taxon>Viridiplantae</taxon>
        <taxon>Streptophyta</taxon>
        <taxon>Embryophyta</taxon>
        <taxon>Tracheophyta</taxon>
        <taxon>Spermatophyta</taxon>
        <taxon>Magnoliopsida</taxon>
        <taxon>eudicotyledons</taxon>
        <taxon>Gunneridae</taxon>
        <taxon>Pentapetalae</taxon>
        <taxon>rosids</taxon>
        <taxon>fabids</taxon>
        <taxon>Fabales</taxon>
        <taxon>Fabaceae</taxon>
        <taxon>Papilionoideae</taxon>
        <taxon>50 kb inversion clade</taxon>
        <taxon>NPAAA clade</taxon>
        <taxon>Hologalegina</taxon>
        <taxon>IRL clade</taxon>
        <taxon>Trifolieae</taxon>
        <taxon>Trifolium</taxon>
    </lineage>
</organism>
<name>A0ACB0IGG0_TRIPR</name>
<reference evidence="1" key="1">
    <citation type="submission" date="2023-10" db="EMBL/GenBank/DDBJ databases">
        <authorList>
            <person name="Rodriguez Cubillos JULIANA M."/>
            <person name="De Vega J."/>
        </authorList>
    </citation>
    <scope>NUCLEOTIDE SEQUENCE</scope>
</reference>
<sequence>MSSEASSSGGVDPPPQSLETSRLINVPIFSSPAISNVHDVIPTLPIPTMAIPSVTAGSGRSKPPSGQNFMYGHPPTLGLGMLVFESDRYTSSRVTPTPLTIASVLSLRQQMDESNHEMVNLLTQQIVELLIFLGPPPPPPRVNPVTPQVILPAMSSTPVQQRPTYVANETVPNPTPTPVVQEETHYPHEVNQMPQVVNQNPPVVNPNPQVVHQNPPVVMVRRNQDPDEVVQEVQNNNLLGQHNLANMVETILAQNGLNTGCRRPNFVSAFNEYVLQTELPRGWKVPKYTKFAGDTNESTVEHIARYLAESGNLANNENLRMKYFPNSLTKNAFTWFTTLPPNSIHSWAQLERTFHEQFYMGQTKISLKELASVKRKNQESIDDYLNRFRLLKSRCFTQVPEHELVEMAAGGLDYSIRKKLDTQYLRDMSQLADRVRQIERLKAEKARNSKCKLKNVEVMLCPRCSVVCDKEATTGLQNVVPYTENKRKWPKARPNQKAWPYKGANWGKPITKGLSIQQRLGPQSTFKPSGRAPVNQWVSGRYVTFNRRMMENGSSSNVNVNIVSEPKGSKVVAGKETVNAATEVNKYSYRNNYKGKNPMTRTQWRRFQRRQKLTAKEAEAGGKVVATQKAEKVEMAKRPAKERLSIVLEEPIAENAQEGAEGEDDMEDDDLLDEGSDFDVMVNVVSILPLEYDVPTEVNELEEDFEALNLADHKPMCYYVMQNGCVEEQKAVFEKPDLGMQNHLKALFIRAKVNNVGINKVLVDGGAVVNIMPHFMLKKLGLYDTDLHSHNVVLANYEGKSGHSLGAVQLEVCVGSTVRKTLFMVIAAKPNYNLLLGREWIHGVGAVPSTMHQRLIIWREDGLVENVEADQSAYVSETGTVTLQNFDKNLASIAPCGEQDAAFDPNEVVSKNVYHSVKLHPTHGFCWEREDIEKPLFEDAHPPMSGWVNHNEDELALEASEINDGKKQRLDCIYDDEPLGFEKDPHSSIQRMQAQDPLQEVDIGDGPVKRPTYVSANIDPTLKERVVELLKKYRDCFAWDYNEMPGLSRNLVEHRLPLRPDKKPVKQLPRRFAPEIMTKIKAEIERRDKWKRKISINTFKNATSSFDRHSRKWHFWGAICWT</sequence>
<keyword evidence="2" id="KW-1185">Reference proteome</keyword>
<dbReference type="EMBL" id="CASHSV030000001">
    <property type="protein sequence ID" value="CAJ2631207.1"/>
    <property type="molecule type" value="Genomic_DNA"/>
</dbReference>
<evidence type="ECO:0000313" key="2">
    <source>
        <dbReference type="Proteomes" id="UP001177021"/>
    </source>
</evidence>
<proteinExistence type="predicted"/>
<dbReference type="Proteomes" id="UP001177021">
    <property type="component" value="Unassembled WGS sequence"/>
</dbReference>
<gene>
    <name evidence="1" type="ORF">MILVUS5_LOCUS2813</name>
</gene>
<comment type="caution">
    <text evidence="1">The sequence shown here is derived from an EMBL/GenBank/DDBJ whole genome shotgun (WGS) entry which is preliminary data.</text>
</comment>